<dbReference type="Pfam" id="PF13432">
    <property type="entry name" value="TPR_16"/>
    <property type="match status" value="1"/>
</dbReference>
<dbReference type="InterPro" id="IPR011990">
    <property type="entry name" value="TPR-like_helical_dom_sf"/>
</dbReference>
<dbReference type="Gene3D" id="1.25.40.10">
    <property type="entry name" value="Tetratricopeptide repeat domain"/>
    <property type="match status" value="1"/>
</dbReference>
<dbReference type="InterPro" id="IPR019734">
    <property type="entry name" value="TPR_rpt"/>
</dbReference>
<dbReference type="InterPro" id="IPR052943">
    <property type="entry name" value="TMTC_O-mannosyl-trnsfr"/>
</dbReference>
<dbReference type="SUPFAM" id="SSF48452">
    <property type="entry name" value="TPR-like"/>
    <property type="match status" value="1"/>
</dbReference>
<dbReference type="EMBL" id="CAADFX010000005">
    <property type="protein sequence ID" value="VFK51088.1"/>
    <property type="molecule type" value="Genomic_DNA"/>
</dbReference>
<protein>
    <submittedName>
        <fullName evidence="3">TPR repeat-containing protein</fullName>
    </submittedName>
</protein>
<keyword evidence="2" id="KW-0732">Signal</keyword>
<dbReference type="PROSITE" id="PS50005">
    <property type="entry name" value="TPR"/>
    <property type="match status" value="1"/>
</dbReference>
<feature type="chain" id="PRO_5019456943" evidence="2">
    <location>
        <begin position="28"/>
        <end position="400"/>
    </location>
</feature>
<dbReference type="AlphaFoldDB" id="A0A450ZBR2"/>
<feature type="repeat" description="TPR" evidence="1">
    <location>
        <begin position="116"/>
        <end position="149"/>
    </location>
</feature>
<feature type="signal peptide" evidence="2">
    <location>
        <begin position="1"/>
        <end position="27"/>
    </location>
</feature>
<dbReference type="SMART" id="SM00028">
    <property type="entry name" value="TPR"/>
    <property type="match status" value="1"/>
</dbReference>
<evidence type="ECO:0000313" key="3">
    <source>
        <dbReference type="EMBL" id="VFK51088.1"/>
    </source>
</evidence>
<evidence type="ECO:0000256" key="2">
    <source>
        <dbReference type="SAM" id="SignalP"/>
    </source>
</evidence>
<dbReference type="PANTHER" id="PTHR44809:SF1">
    <property type="entry name" value="PROTEIN O-MANNOSYL-TRANSFERASE TMTC1"/>
    <property type="match status" value="1"/>
</dbReference>
<proteinExistence type="predicted"/>
<gene>
    <name evidence="3" type="ORF">BECKTUN1418D_GA0071000_100511</name>
</gene>
<evidence type="ECO:0000256" key="1">
    <source>
        <dbReference type="PROSITE-ProRule" id="PRU00339"/>
    </source>
</evidence>
<accession>A0A450ZBR2</accession>
<dbReference type="Pfam" id="PF13181">
    <property type="entry name" value="TPR_8"/>
    <property type="match status" value="1"/>
</dbReference>
<name>A0A450ZBR2_9GAMM</name>
<sequence length="400" mass="44738">MIRALCISTVVRFVFAFLIMGFLKANAASMQCDSLLCAATEQHTNGHDQLTLMEIRGLADQGNFDSALEGIEQFLEETPAHVEGRLLLGVFLIWRGELDRATDVFRKLADDHPGLAEPHNNLAAIYVSNGQYREAESSLRKAVSVDPDYKVAWENLGDIRIKLASILYERANELYAADERSGVGSDTGIKAKIGEKSIAMKEILDKIDYFFRADETVDVVSQSQTNVGAIVVAKNSDGVNIASKEEFSDPVCYSVGPLLDQANFMLITDWLKENNIFTSTYTRDIQKSHRYEVFLPPLGSYLEAEALVRKMRGDGIHNIALIPQGSLKHGVMIGAFGTEGAAKRRIDELWEKGYDAKYQPKIQPDRWYWIKAYPTVDSPLDKLAFTKRFPAYVPKVIPCE</sequence>
<reference evidence="3" key="1">
    <citation type="submission" date="2019-02" db="EMBL/GenBank/DDBJ databases">
        <authorList>
            <person name="Gruber-Vodicka R. H."/>
            <person name="Seah K. B. B."/>
        </authorList>
    </citation>
    <scope>NUCLEOTIDE SEQUENCE</scope>
    <source>
        <strain evidence="3">BECK_BY1</strain>
    </source>
</reference>
<organism evidence="3">
    <name type="scientific">Candidatus Kentrum sp. TUN</name>
    <dbReference type="NCBI Taxonomy" id="2126343"/>
    <lineage>
        <taxon>Bacteria</taxon>
        <taxon>Pseudomonadati</taxon>
        <taxon>Pseudomonadota</taxon>
        <taxon>Gammaproteobacteria</taxon>
        <taxon>Candidatus Kentrum</taxon>
    </lineage>
</organism>
<dbReference type="PANTHER" id="PTHR44809">
    <property type="match status" value="1"/>
</dbReference>
<dbReference type="PROSITE" id="PS50293">
    <property type="entry name" value="TPR_REGION"/>
    <property type="match status" value="1"/>
</dbReference>
<keyword evidence="1" id="KW-0802">TPR repeat</keyword>